<keyword evidence="3" id="KW-1185">Reference proteome</keyword>
<dbReference type="Proteomes" id="UP000253345">
    <property type="component" value="Unassembled WGS sequence"/>
</dbReference>
<gene>
    <name evidence="2" type="ORF">DFP89_13123</name>
</gene>
<organism evidence="2 3">
    <name type="scientific">Paracoccus lutimaris</name>
    <dbReference type="NCBI Taxonomy" id="1490030"/>
    <lineage>
        <taxon>Bacteria</taxon>
        <taxon>Pseudomonadati</taxon>
        <taxon>Pseudomonadota</taxon>
        <taxon>Alphaproteobacteria</taxon>
        <taxon>Rhodobacterales</taxon>
        <taxon>Paracoccaceae</taxon>
        <taxon>Paracoccus</taxon>
    </lineage>
</organism>
<name>A0A368YH70_9RHOB</name>
<dbReference type="Gene3D" id="2.30.110.10">
    <property type="entry name" value="Electron Transport, Fmn-binding Protein, Chain A"/>
    <property type="match status" value="1"/>
</dbReference>
<sequence>MSGGPFHDGERLVQKATGEDVLALRNGRFISTTLSANSERMLGIATTLNIAVSDAEGRVWSFLANGPEGLVARADDKTVYLNRTEMTVPSALWTMVSAGAPIGLVAMDLTSARRFRINGSVNEVTPERVTIDVAQTCPNCPKYIQQRLPVADNRYQGVSPASGSDLPDNLADLIRQADTFFVASKNPDGDHDASHRGGYPGFVNVKGNQLIVPDYFGNSMFMTLGNLALEPRAGITFVDFDTGAQLNLTGHATLNLEGRMAHDGADGRYWTFDIEAWQLTPHRPEPAWKLGAYSRFNPPLET</sequence>
<feature type="domain" description="Pyridoxamine 5'-phosphate oxidase N-terminal" evidence="1">
    <location>
        <begin position="166"/>
        <end position="255"/>
    </location>
</feature>
<dbReference type="AlphaFoldDB" id="A0A368YH70"/>
<comment type="caution">
    <text evidence="2">The sequence shown here is derived from an EMBL/GenBank/DDBJ whole genome shotgun (WGS) entry which is preliminary data.</text>
</comment>
<evidence type="ECO:0000259" key="1">
    <source>
        <dbReference type="Pfam" id="PF01243"/>
    </source>
</evidence>
<dbReference type="InterPro" id="IPR012349">
    <property type="entry name" value="Split_barrel_FMN-bd"/>
</dbReference>
<dbReference type="Pfam" id="PF01243">
    <property type="entry name" value="PNPOx_N"/>
    <property type="match status" value="1"/>
</dbReference>
<dbReference type="OrthoDB" id="9786134at2"/>
<dbReference type="PANTHER" id="PTHR42815:SF2">
    <property type="entry name" value="FAD-BINDING, PUTATIVE (AFU_ORTHOLOGUE AFUA_6G07600)-RELATED"/>
    <property type="match status" value="1"/>
</dbReference>
<evidence type="ECO:0000313" key="2">
    <source>
        <dbReference type="EMBL" id="RCW78808.1"/>
    </source>
</evidence>
<dbReference type="EMBL" id="QPJL01000031">
    <property type="protein sequence ID" value="RCW78808.1"/>
    <property type="molecule type" value="Genomic_DNA"/>
</dbReference>
<proteinExistence type="predicted"/>
<dbReference type="SUPFAM" id="SSF50475">
    <property type="entry name" value="FMN-binding split barrel"/>
    <property type="match status" value="1"/>
</dbReference>
<dbReference type="InterPro" id="IPR011576">
    <property type="entry name" value="Pyridox_Oxase_N"/>
</dbReference>
<dbReference type="PANTHER" id="PTHR42815">
    <property type="entry name" value="FAD-BINDING, PUTATIVE (AFU_ORTHOLOGUE AFUA_6G07600)-RELATED"/>
    <property type="match status" value="1"/>
</dbReference>
<protein>
    <recommendedName>
        <fullName evidence="1">Pyridoxamine 5'-phosphate oxidase N-terminal domain-containing protein</fullName>
    </recommendedName>
</protein>
<reference evidence="2 3" key="1">
    <citation type="submission" date="2018-07" db="EMBL/GenBank/DDBJ databases">
        <title>Genomic Encyclopedia of Type Strains, Phase III (KMG-III): the genomes of soil and plant-associated and newly described type strains.</title>
        <authorList>
            <person name="Whitman W."/>
        </authorList>
    </citation>
    <scope>NUCLEOTIDE SEQUENCE [LARGE SCALE GENOMIC DNA]</scope>
    <source>
        <strain evidence="2 3">CECT 8525</strain>
    </source>
</reference>
<accession>A0A368YH70</accession>
<evidence type="ECO:0000313" key="3">
    <source>
        <dbReference type="Proteomes" id="UP000253345"/>
    </source>
</evidence>